<dbReference type="RefSeq" id="WP_198493484.1">
    <property type="nucleotide sequence ID" value="NZ_CP066092.1"/>
</dbReference>
<proteinExistence type="predicted"/>
<evidence type="ECO:0000313" key="1">
    <source>
        <dbReference type="EMBL" id="QQB19351.1"/>
    </source>
</evidence>
<accession>A0A7T4A8Q0</accession>
<protein>
    <submittedName>
        <fullName evidence="1">Uncharacterized protein</fullName>
    </submittedName>
</protein>
<evidence type="ECO:0000313" key="2">
    <source>
        <dbReference type="Proteomes" id="UP000595481"/>
    </source>
</evidence>
<dbReference type="Proteomes" id="UP000595481">
    <property type="component" value="Chromosome"/>
</dbReference>
<sequence>MAVFAVLASGDPAMLESFIAKKLAPIDYHRVDDRTWFVNNANVVTPKEMSDFLDVSTGGAGRVLILYVTTYYGYHSKDAWDWLAGKGV</sequence>
<keyword evidence="2" id="KW-1185">Reference proteome</keyword>
<gene>
    <name evidence="1" type="ORF">I6H43_17800</name>
</gene>
<name>A0A7T4A8Q0_AERJA</name>
<organism evidence="1 2">
    <name type="scientific">Aeromonas jandaei</name>
    <dbReference type="NCBI Taxonomy" id="650"/>
    <lineage>
        <taxon>Bacteria</taxon>
        <taxon>Pseudomonadati</taxon>
        <taxon>Pseudomonadota</taxon>
        <taxon>Gammaproteobacteria</taxon>
        <taxon>Aeromonadales</taxon>
        <taxon>Aeromonadaceae</taxon>
        <taxon>Aeromonas</taxon>
    </lineage>
</organism>
<dbReference type="EMBL" id="CP066092">
    <property type="protein sequence ID" value="QQB19351.1"/>
    <property type="molecule type" value="Genomic_DNA"/>
</dbReference>
<reference evidence="1 2" key="1">
    <citation type="submission" date="2020-12" db="EMBL/GenBank/DDBJ databases">
        <title>FDA dAtabase for Regulatory Grade micrObial Sequences (FDA-ARGOS): Supporting development and validation of Infectious Disease Dx tests.</title>
        <authorList>
            <person name="Sproer C."/>
            <person name="Gronow S."/>
            <person name="Severitt S."/>
            <person name="Schroder I."/>
            <person name="Tallon L."/>
            <person name="Sadzewicz L."/>
            <person name="Zhao X."/>
            <person name="Boylan J."/>
            <person name="Ott S."/>
            <person name="Bowen H."/>
            <person name="Vavikolanu K."/>
            <person name="Mehta A."/>
            <person name="Aluvathingal J."/>
            <person name="Nadendla S."/>
            <person name="Lowell S."/>
            <person name="Myers T."/>
            <person name="Yan Y."/>
            <person name="Sichtig H."/>
        </authorList>
    </citation>
    <scope>NUCLEOTIDE SEQUENCE [LARGE SCALE GENOMIC DNA]</scope>
    <source>
        <strain evidence="1 2">FDAARGOS_986</strain>
    </source>
</reference>
<dbReference type="GeneID" id="69553168"/>